<protein>
    <submittedName>
        <fullName evidence="2">Low molecular weight phosphatase family protein</fullName>
    </submittedName>
</protein>
<dbReference type="Gene3D" id="3.40.50.2300">
    <property type="match status" value="1"/>
</dbReference>
<evidence type="ECO:0000313" key="3">
    <source>
        <dbReference type="Proteomes" id="UP000664167"/>
    </source>
</evidence>
<dbReference type="EMBL" id="JAFLRJ010000149">
    <property type="protein sequence ID" value="MBO0513343.1"/>
    <property type="molecule type" value="Genomic_DNA"/>
</dbReference>
<dbReference type="Pfam" id="PF01451">
    <property type="entry name" value="LMWPc"/>
    <property type="match status" value="1"/>
</dbReference>
<comment type="caution">
    <text evidence="2">The sequence shown here is derived from an EMBL/GenBank/DDBJ whole genome shotgun (WGS) entry which is preliminary data.</text>
</comment>
<dbReference type="Proteomes" id="UP000664167">
    <property type="component" value="Unassembled WGS sequence"/>
</dbReference>
<name>A0A939F7H3_9ACTN</name>
<dbReference type="InterPro" id="IPR036196">
    <property type="entry name" value="Ptyr_pPase_sf"/>
</dbReference>
<proteinExistence type="predicted"/>
<evidence type="ECO:0000259" key="1">
    <source>
        <dbReference type="SMART" id="SM00226"/>
    </source>
</evidence>
<sequence>MAEDRDDARGLTVLFVCTGNMHRSVLAERLLAPRLPGARVSSAGTEAGEVVGMDPATRSVLRQLGGDDREFVSRRLTAALVAGSDLVLGMEREHREAAVRLSPVSMRRCFTLKEYLRLDGDAGRRGTVAPVPAAADGVADPWGQPYDVLHACAEEVDGLTANIAALLTRGNA</sequence>
<dbReference type="AlphaFoldDB" id="A0A939F7H3"/>
<gene>
    <name evidence="2" type="ORF">J0695_16270</name>
</gene>
<feature type="domain" description="Phosphotyrosine protein phosphatase I" evidence="1">
    <location>
        <begin position="11"/>
        <end position="166"/>
    </location>
</feature>
<reference evidence="2" key="1">
    <citation type="submission" date="2021-03" db="EMBL/GenBank/DDBJ databases">
        <title>Streptomyces poriferae sp. nov., a novel marine sponge-derived Actinobacteria species with anti-MRSA activity.</title>
        <authorList>
            <person name="Sandoval-Powers M."/>
            <person name="Kralova S."/>
            <person name="Nguyen G.-S."/>
            <person name="Fawwal D."/>
            <person name="Degnes K."/>
            <person name="Klinkenberg G."/>
            <person name="Sletta H."/>
            <person name="Wentzel A."/>
            <person name="Liles M.R."/>
        </authorList>
    </citation>
    <scope>NUCLEOTIDE SEQUENCE</scope>
    <source>
        <strain evidence="2">DSM 41794</strain>
    </source>
</reference>
<dbReference type="SUPFAM" id="SSF52788">
    <property type="entry name" value="Phosphotyrosine protein phosphatases I"/>
    <property type="match status" value="1"/>
</dbReference>
<dbReference type="RefSeq" id="WP_206962768.1">
    <property type="nucleotide sequence ID" value="NZ_BAAAJJ010000003.1"/>
</dbReference>
<evidence type="ECO:0000313" key="2">
    <source>
        <dbReference type="EMBL" id="MBO0513343.1"/>
    </source>
</evidence>
<organism evidence="2 3">
    <name type="scientific">Streptomyces beijiangensis</name>
    <dbReference type="NCBI Taxonomy" id="163361"/>
    <lineage>
        <taxon>Bacteria</taxon>
        <taxon>Bacillati</taxon>
        <taxon>Actinomycetota</taxon>
        <taxon>Actinomycetes</taxon>
        <taxon>Kitasatosporales</taxon>
        <taxon>Streptomycetaceae</taxon>
        <taxon>Streptomyces</taxon>
    </lineage>
</organism>
<accession>A0A939F7H3</accession>
<keyword evidence="3" id="KW-1185">Reference proteome</keyword>
<dbReference type="SMART" id="SM00226">
    <property type="entry name" value="LMWPc"/>
    <property type="match status" value="1"/>
</dbReference>
<dbReference type="InterPro" id="IPR023485">
    <property type="entry name" value="Ptyr_pPase"/>
</dbReference>